<protein>
    <submittedName>
        <fullName evidence="3">Type 1 glutamine amidotransferase</fullName>
    </submittedName>
</protein>
<keyword evidence="4" id="KW-1185">Reference proteome</keyword>
<dbReference type="SUPFAM" id="SSF52317">
    <property type="entry name" value="Class I glutamine amidotransferase-like"/>
    <property type="match status" value="1"/>
</dbReference>
<dbReference type="AlphaFoldDB" id="A0A934V9Y3"/>
<dbReference type="InterPro" id="IPR006286">
    <property type="entry name" value="C56_PfpI-like"/>
</dbReference>
<dbReference type="NCBIfam" id="TIGR01382">
    <property type="entry name" value="PfpI"/>
    <property type="match status" value="1"/>
</dbReference>
<evidence type="ECO:0000313" key="4">
    <source>
        <dbReference type="Proteomes" id="UP000600139"/>
    </source>
</evidence>
<dbReference type="PROSITE" id="PS51276">
    <property type="entry name" value="PEPTIDASE_C56_PFPI"/>
    <property type="match status" value="1"/>
</dbReference>
<name>A0A934V9Y3_9BACT</name>
<gene>
    <name evidence="3" type="ORF">JIN84_01490</name>
</gene>
<dbReference type="CDD" id="cd03134">
    <property type="entry name" value="GATase1_PfpI_like"/>
    <property type="match status" value="1"/>
</dbReference>
<dbReference type="PANTHER" id="PTHR42733:SF12">
    <property type="entry name" value="PROTEINASE"/>
    <property type="match status" value="1"/>
</dbReference>
<dbReference type="InterPro" id="IPR002818">
    <property type="entry name" value="DJ-1/PfpI"/>
</dbReference>
<dbReference type="Pfam" id="PF01965">
    <property type="entry name" value="DJ-1_PfpI"/>
    <property type="match status" value="1"/>
</dbReference>
<accession>A0A934V9Y3</accession>
<organism evidence="3 4">
    <name type="scientific">Luteolibacter yonseiensis</name>
    <dbReference type="NCBI Taxonomy" id="1144680"/>
    <lineage>
        <taxon>Bacteria</taxon>
        <taxon>Pseudomonadati</taxon>
        <taxon>Verrucomicrobiota</taxon>
        <taxon>Verrucomicrobiia</taxon>
        <taxon>Verrucomicrobiales</taxon>
        <taxon>Verrucomicrobiaceae</taxon>
        <taxon>Luteolibacter</taxon>
    </lineage>
</organism>
<dbReference type="Gene3D" id="3.40.50.880">
    <property type="match status" value="1"/>
</dbReference>
<dbReference type="PANTHER" id="PTHR42733">
    <property type="entry name" value="DJ-1 PROTEIN"/>
    <property type="match status" value="1"/>
</dbReference>
<dbReference type="Proteomes" id="UP000600139">
    <property type="component" value="Unassembled WGS sequence"/>
</dbReference>
<comment type="similarity">
    <text evidence="1">Belongs to the peptidase C56 family.</text>
</comment>
<keyword evidence="3" id="KW-0315">Glutamine amidotransferase</keyword>
<dbReference type="EMBL" id="JAENIK010000002">
    <property type="protein sequence ID" value="MBK1814281.1"/>
    <property type="molecule type" value="Genomic_DNA"/>
</dbReference>
<proteinExistence type="inferred from homology"/>
<dbReference type="RefSeq" id="WP_200349248.1">
    <property type="nucleotide sequence ID" value="NZ_BAABHZ010000005.1"/>
</dbReference>
<sequence length="196" mass="21358">MKTDFNLLKATYDLSGKRVAVLATDGFEQSELDVPVEALQTCGAQVDIVAPKAGTIRGWSGKDWGQSRKVDKALAEVNADYYDSLVLPGGVLNSDKLRTIPDAVEFVREFFEQQKPVAAICHAGQLLIEADLVDGRTLTSYSSIRLDLENAGATWEDLSVVVDNGLTTSRSPDDLPDFCNKMCEEILEGAHRGQHA</sequence>
<comment type="caution">
    <text evidence="3">The sequence shown here is derived from an EMBL/GenBank/DDBJ whole genome shotgun (WGS) entry which is preliminary data.</text>
</comment>
<evidence type="ECO:0000259" key="2">
    <source>
        <dbReference type="Pfam" id="PF01965"/>
    </source>
</evidence>
<evidence type="ECO:0000256" key="1">
    <source>
        <dbReference type="ARBA" id="ARBA00008542"/>
    </source>
</evidence>
<evidence type="ECO:0000313" key="3">
    <source>
        <dbReference type="EMBL" id="MBK1814281.1"/>
    </source>
</evidence>
<feature type="domain" description="DJ-1/PfpI" evidence="2">
    <location>
        <begin position="17"/>
        <end position="184"/>
    </location>
</feature>
<reference evidence="3" key="1">
    <citation type="submission" date="2021-01" db="EMBL/GenBank/DDBJ databases">
        <title>Modified the classification status of verrucomicrobia.</title>
        <authorList>
            <person name="Feng X."/>
        </authorList>
    </citation>
    <scope>NUCLEOTIDE SEQUENCE</scope>
    <source>
        <strain evidence="3">JCM 18052</strain>
    </source>
</reference>
<dbReference type="InterPro" id="IPR029062">
    <property type="entry name" value="Class_I_gatase-like"/>
</dbReference>